<dbReference type="PANTHER" id="PTHR12062">
    <property type="entry name" value="N-ACETYLGLUCOSAMINYLTRANSFERASE VI"/>
    <property type="match status" value="1"/>
</dbReference>
<feature type="chain" id="PRO_5035177898" evidence="4">
    <location>
        <begin position="30"/>
        <end position="555"/>
    </location>
</feature>
<keyword evidence="3" id="KW-0808">Transferase</keyword>
<feature type="non-terminal residue" evidence="7">
    <location>
        <position position="1"/>
    </location>
</feature>
<comment type="pathway">
    <text evidence="1">Protein modification; protein glycosylation.</text>
</comment>
<dbReference type="GO" id="GO:0006487">
    <property type="term" value="P:protein N-linked glycosylation"/>
    <property type="evidence" value="ECO:0007669"/>
    <property type="project" value="TreeGrafter"/>
</dbReference>
<evidence type="ECO:0000256" key="1">
    <source>
        <dbReference type="ARBA" id="ARBA00004922"/>
    </source>
</evidence>
<proteinExistence type="predicted"/>
<protein>
    <submittedName>
        <fullName evidence="7">MGT4B acetylglucosaminyltransferase</fullName>
    </submittedName>
</protein>
<evidence type="ECO:0000259" key="6">
    <source>
        <dbReference type="Pfam" id="PF23524"/>
    </source>
</evidence>
<dbReference type="InterPro" id="IPR056576">
    <property type="entry name" value="MGAT4_A/B/C_C"/>
</dbReference>
<evidence type="ECO:0000256" key="2">
    <source>
        <dbReference type="ARBA" id="ARBA00022676"/>
    </source>
</evidence>
<sequence>MRCKHGSLLFIVMLASLLSFSWYTNNIRGTDTGEVYVHPHLIALYQRLQSTEEKSIKLSHELKQVLDHLKFLVQEQKNASSSNQDVFKQKQHSITSMSFQSNAYIYLPHLKDNENSLLPNVMLGHERTDVPLVLGIPTVKREKQSYLLNTLSSLLSELSIEEKSDCVIIVFVAEVDEQYVNSVAESIKKNFPNDVESGLLEVVSPSPYFYPNFTNLKETFGDTKERVKWRTKQNLDYSFLMLYAQDKGSLYIQLEDDIVAKPGYSEIMKTFANQQRNNEWLILEFSQLGFIGKMFRTSDLPLIVEFILMFHKDKPIDWLLDHILWVKACNPEKDALHCNRQKDSLKIRYKPSLFQHVGLHSSLRGKIQNLKDKDFGKHTLFIGHPNPPANINTSLSAYQSHTLVRAYQGVDFFWGLTPVSGDYIKIEFHQPLTLKGYRFKSGNMETNGDKFYNTTVEVLPADASVGYKMQKGEMSKYEQTKDGFFRIGAFVNGIAEGEIDPEFNKISAIRLFIHSDSDVWVLLSEVRVFTVQDVKKVQNPRWVFEPEDAGQNILR</sequence>
<feature type="non-terminal residue" evidence="7">
    <location>
        <position position="555"/>
    </location>
</feature>
<dbReference type="InterPro" id="IPR057279">
    <property type="entry name" value="MGAT4"/>
</dbReference>
<evidence type="ECO:0000256" key="4">
    <source>
        <dbReference type="SAM" id="SignalP"/>
    </source>
</evidence>
<feature type="domain" description="MGAT4 A/B/C C-terminal" evidence="6">
    <location>
        <begin position="389"/>
        <end position="525"/>
    </location>
</feature>
<dbReference type="GO" id="GO:0008375">
    <property type="term" value="F:acetylglucosaminyltransferase activity"/>
    <property type="evidence" value="ECO:0007669"/>
    <property type="project" value="TreeGrafter"/>
</dbReference>
<evidence type="ECO:0000256" key="3">
    <source>
        <dbReference type="ARBA" id="ARBA00022679"/>
    </source>
</evidence>
<keyword evidence="2" id="KW-0328">Glycosyltransferase</keyword>
<name>A0A8J7TB43_ATRSP</name>
<gene>
    <name evidence="7" type="primary">Mgat4b_0</name>
    <name evidence="7" type="ORF">GTO95_0009756</name>
</gene>
<comment type="caution">
    <text evidence="7">The sequence shown here is derived from an EMBL/GenBank/DDBJ whole genome shotgun (WGS) entry which is preliminary data.</text>
</comment>
<dbReference type="Proteomes" id="UP000736164">
    <property type="component" value="Unassembled WGS sequence"/>
</dbReference>
<evidence type="ECO:0000313" key="7">
    <source>
        <dbReference type="EMBL" id="MBN3316758.1"/>
    </source>
</evidence>
<dbReference type="GO" id="GO:0005793">
    <property type="term" value="C:endoplasmic reticulum-Golgi intermediate compartment"/>
    <property type="evidence" value="ECO:0007669"/>
    <property type="project" value="TreeGrafter"/>
</dbReference>
<accession>A0A8J7TB43</accession>
<dbReference type="PANTHER" id="PTHR12062:SF27">
    <property type="entry name" value="ALPHA-1,3-MANNOSYL-GLYCOPROTEIN 4-BETA-N-ACETYLGLUCOSAMINYLTRANSFERASE B"/>
    <property type="match status" value="1"/>
</dbReference>
<feature type="signal peptide" evidence="4">
    <location>
        <begin position="1"/>
        <end position="29"/>
    </location>
</feature>
<dbReference type="GO" id="GO:0005783">
    <property type="term" value="C:endoplasmic reticulum"/>
    <property type="evidence" value="ECO:0007669"/>
    <property type="project" value="TreeGrafter"/>
</dbReference>
<keyword evidence="8" id="KW-1185">Reference proteome</keyword>
<evidence type="ECO:0000259" key="5">
    <source>
        <dbReference type="Pfam" id="PF04666"/>
    </source>
</evidence>
<dbReference type="Pfam" id="PF23524">
    <property type="entry name" value="MGAT4A_C"/>
    <property type="match status" value="1"/>
</dbReference>
<organism evidence="7 8">
    <name type="scientific">Atractosteus spatula</name>
    <name type="common">Alligator gar</name>
    <name type="synonym">Lepisosteus spatula</name>
    <dbReference type="NCBI Taxonomy" id="7917"/>
    <lineage>
        <taxon>Eukaryota</taxon>
        <taxon>Metazoa</taxon>
        <taxon>Chordata</taxon>
        <taxon>Craniata</taxon>
        <taxon>Vertebrata</taxon>
        <taxon>Euteleostomi</taxon>
        <taxon>Actinopterygii</taxon>
        <taxon>Neopterygii</taxon>
        <taxon>Holostei</taxon>
        <taxon>Semionotiformes</taxon>
        <taxon>Lepisosteidae</taxon>
        <taxon>Atractosteus</taxon>
    </lineage>
</organism>
<dbReference type="EMBL" id="JAAWVO010031228">
    <property type="protein sequence ID" value="MBN3316758.1"/>
    <property type="molecule type" value="Genomic_DNA"/>
</dbReference>
<dbReference type="AlphaFoldDB" id="A0A8J7TB43"/>
<evidence type="ECO:0000313" key="8">
    <source>
        <dbReference type="Proteomes" id="UP000736164"/>
    </source>
</evidence>
<reference evidence="7" key="1">
    <citation type="journal article" date="2021" name="Cell">
        <title>Tracing the genetic footprints of vertebrate landing in non-teleost ray-finned fishes.</title>
        <authorList>
            <person name="Bi X."/>
            <person name="Wang K."/>
            <person name="Yang L."/>
            <person name="Pan H."/>
            <person name="Jiang H."/>
            <person name="Wei Q."/>
            <person name="Fang M."/>
            <person name="Yu H."/>
            <person name="Zhu C."/>
            <person name="Cai Y."/>
            <person name="He Y."/>
            <person name="Gan X."/>
            <person name="Zeng H."/>
            <person name="Yu D."/>
            <person name="Zhu Y."/>
            <person name="Jiang H."/>
            <person name="Qiu Q."/>
            <person name="Yang H."/>
            <person name="Zhang Y.E."/>
            <person name="Wang W."/>
            <person name="Zhu M."/>
            <person name="He S."/>
            <person name="Zhang G."/>
        </authorList>
    </citation>
    <scope>NUCLEOTIDE SEQUENCE</scope>
    <source>
        <strain evidence="7">Allg_001</strain>
    </source>
</reference>
<dbReference type="GO" id="GO:0005795">
    <property type="term" value="C:Golgi stack"/>
    <property type="evidence" value="ECO:0007669"/>
    <property type="project" value="TreeGrafter"/>
</dbReference>
<keyword evidence="4" id="KW-0732">Signal</keyword>
<dbReference type="Pfam" id="PF04666">
    <property type="entry name" value="MGAT4_cons"/>
    <property type="match status" value="1"/>
</dbReference>
<dbReference type="InterPro" id="IPR006759">
    <property type="entry name" value="Glyco_transf_54"/>
</dbReference>
<feature type="domain" description="MGAT4 conserved region" evidence="5">
    <location>
        <begin position="101"/>
        <end position="375"/>
    </location>
</feature>